<organism evidence="2">
    <name type="scientific">Leptotrichia mesophila</name>
    <dbReference type="NCBI Taxonomy" id="3239303"/>
    <lineage>
        <taxon>Bacteria</taxon>
        <taxon>Fusobacteriati</taxon>
        <taxon>Fusobacteriota</taxon>
        <taxon>Fusobacteriia</taxon>
        <taxon>Fusobacteriales</taxon>
        <taxon>Leptotrichiaceae</taxon>
        <taxon>Leptotrichia</taxon>
    </lineage>
</organism>
<accession>A0AB39V7J9</accession>
<dbReference type="Pfam" id="PF14094">
    <property type="entry name" value="DUF4272"/>
    <property type="match status" value="1"/>
</dbReference>
<gene>
    <name evidence="2" type="ORF">AB8B23_06825</name>
</gene>
<feature type="transmembrane region" description="Helical" evidence="1">
    <location>
        <begin position="194"/>
        <end position="216"/>
    </location>
</feature>
<dbReference type="EMBL" id="CP165646">
    <property type="protein sequence ID" value="XDU63652.1"/>
    <property type="molecule type" value="Genomic_DNA"/>
</dbReference>
<evidence type="ECO:0000256" key="1">
    <source>
        <dbReference type="SAM" id="Phobius"/>
    </source>
</evidence>
<protein>
    <submittedName>
        <fullName evidence="2">DUF4272 domain-containing protein</fullName>
    </submittedName>
</protein>
<sequence>MSKKDEMDEILKEVNKKYNLKYINENFSEPAIGSIESIEGIVDEFYISIKKDGRDYVIILNVDIRKMKDKDMMFLNSEKIDMALKQEKIEKLFKRLKKYVEKFKSANFTENYIELEIGESAKDIQQAIDISLKFLKKEGIKSKCALCGKDDSPIEYTIIIKAIGKDGYHLCDSCTKRKEIELRRKKETVKEKKLLGFLGSLLGGLVGGIFWLLTLIFNLNLLLKAFTLILIPLGVIYGFLKLGKMVNKSGITLICISSIMSVWFYRLLFILIAGKLNFTKAGYIILDNNMIIISVICFILSIIGGYLAAVESSTDYIIKRFGRDNNTLFVSSNSKEAENSKEILDIKIPASLIDNFEMTEKDKERMIRNIEKIKLEGLPFHLAMPVSISESKAVIPNKEAIIKRAAAMQMTGVVSELYNEFGENAQENINQVLEMFNQKYGIKEILTDEEKKYLEKYTDDEIVQTNFNWRYECPPVLLWSLSLKELTDLNTICDFRKTIEYFMENDLETLMNKAKLRSKDEIMDMLDYLYRLNWSAVELRIRPENHNNKKFPYDESIIHFRRLALEWLVQPEKSIEDVEAEIHT</sequence>
<feature type="transmembrane region" description="Helical" evidence="1">
    <location>
        <begin position="290"/>
        <end position="310"/>
    </location>
</feature>
<keyword evidence="1" id="KW-0812">Transmembrane</keyword>
<dbReference type="AlphaFoldDB" id="A0AB39V7J9"/>
<name>A0AB39V7J9_9FUSO</name>
<keyword evidence="1" id="KW-1133">Transmembrane helix</keyword>
<dbReference type="KEGG" id="lmes:AB8B23_06825"/>
<proteinExistence type="predicted"/>
<keyword evidence="1" id="KW-0472">Membrane</keyword>
<reference evidence="2" key="1">
    <citation type="submission" date="2024-07" db="EMBL/GenBank/DDBJ databases">
        <authorList>
            <person name="Li X.-J."/>
            <person name="Wang X."/>
        </authorList>
    </citation>
    <scope>NUCLEOTIDE SEQUENCE</scope>
    <source>
        <strain evidence="2">HSP-342</strain>
    </source>
</reference>
<evidence type="ECO:0000313" key="2">
    <source>
        <dbReference type="EMBL" id="XDU63652.1"/>
    </source>
</evidence>
<feature type="transmembrane region" description="Helical" evidence="1">
    <location>
        <begin position="222"/>
        <end position="240"/>
    </location>
</feature>
<dbReference type="InterPro" id="IPR025368">
    <property type="entry name" value="DUF4272"/>
</dbReference>
<dbReference type="RefSeq" id="WP_369712118.1">
    <property type="nucleotide sequence ID" value="NZ_CP165646.1"/>
</dbReference>
<feature type="transmembrane region" description="Helical" evidence="1">
    <location>
        <begin position="252"/>
        <end position="278"/>
    </location>
</feature>